<feature type="chain" id="PRO_5020295961" evidence="2">
    <location>
        <begin position="22"/>
        <end position="238"/>
    </location>
</feature>
<dbReference type="InParanoid" id="A0A4S2MJ36"/>
<proteinExistence type="predicted"/>
<reference evidence="3 4" key="1">
    <citation type="submission" date="2019-04" db="EMBL/GenBank/DDBJ databases">
        <title>Comparative genomics and transcriptomics to analyze fruiting body development in filamentous ascomycetes.</title>
        <authorList>
            <consortium name="DOE Joint Genome Institute"/>
            <person name="Lutkenhaus R."/>
            <person name="Traeger S."/>
            <person name="Breuer J."/>
            <person name="Kuo A."/>
            <person name="Lipzen A."/>
            <person name="Pangilinan J."/>
            <person name="Dilworth D."/>
            <person name="Sandor L."/>
            <person name="Poggeler S."/>
            <person name="Barry K."/>
            <person name="Grigoriev I.V."/>
            <person name="Nowrousian M."/>
        </authorList>
    </citation>
    <scope>NUCLEOTIDE SEQUENCE [LARGE SCALE GENOMIC DNA]</scope>
    <source>
        <strain evidence="3 4">CBS 389.68</strain>
    </source>
</reference>
<dbReference type="EMBL" id="ML220162">
    <property type="protein sequence ID" value="TGZ76950.1"/>
    <property type="molecule type" value="Genomic_DNA"/>
</dbReference>
<keyword evidence="2" id="KW-0732">Signal</keyword>
<protein>
    <submittedName>
        <fullName evidence="3">Uncharacterized protein</fullName>
    </submittedName>
</protein>
<gene>
    <name evidence="3" type="ORF">EX30DRAFT_352220</name>
</gene>
<evidence type="ECO:0000256" key="2">
    <source>
        <dbReference type="SAM" id="SignalP"/>
    </source>
</evidence>
<feature type="signal peptide" evidence="2">
    <location>
        <begin position="1"/>
        <end position="21"/>
    </location>
</feature>
<feature type="region of interest" description="Disordered" evidence="1">
    <location>
        <begin position="129"/>
        <end position="156"/>
    </location>
</feature>
<organism evidence="3 4">
    <name type="scientific">Ascodesmis nigricans</name>
    <dbReference type="NCBI Taxonomy" id="341454"/>
    <lineage>
        <taxon>Eukaryota</taxon>
        <taxon>Fungi</taxon>
        <taxon>Dikarya</taxon>
        <taxon>Ascomycota</taxon>
        <taxon>Pezizomycotina</taxon>
        <taxon>Pezizomycetes</taxon>
        <taxon>Pezizales</taxon>
        <taxon>Ascodesmidaceae</taxon>
        <taxon>Ascodesmis</taxon>
    </lineage>
</organism>
<name>A0A4S2MJ36_9PEZI</name>
<dbReference type="AlphaFoldDB" id="A0A4S2MJ36"/>
<keyword evidence="4" id="KW-1185">Reference proteome</keyword>
<feature type="region of interest" description="Disordered" evidence="1">
    <location>
        <begin position="215"/>
        <end position="238"/>
    </location>
</feature>
<evidence type="ECO:0000313" key="3">
    <source>
        <dbReference type="EMBL" id="TGZ76950.1"/>
    </source>
</evidence>
<evidence type="ECO:0000256" key="1">
    <source>
        <dbReference type="SAM" id="MobiDB-lite"/>
    </source>
</evidence>
<feature type="region of interest" description="Disordered" evidence="1">
    <location>
        <begin position="27"/>
        <end position="51"/>
    </location>
</feature>
<evidence type="ECO:0000313" key="4">
    <source>
        <dbReference type="Proteomes" id="UP000298138"/>
    </source>
</evidence>
<accession>A0A4S2MJ36</accession>
<sequence>MRLPIWHSSALAGLLVAHGLAHPANPIPSGSPLSTNSQPKQAAPASPKLVGASSTELKTPVILPPQSIQQSGSLRHHHIVDAVSCNRFMDYNFADHLTLAVDESIEWIKNAKDILENMELDDMSMFIDIDESNSQPGTPSDVNQQRTPSPKQKNSVSTNVNLVKNTNVPPRHLERLVLCMNNEAPRHKNKHQPLKEVNQQSKLVSLKQVRQAINEDPVKARKRAPPPAPNCQTFLNPA</sequence>
<feature type="compositionally biased region" description="Polar residues" evidence="1">
    <location>
        <begin position="31"/>
        <end position="40"/>
    </location>
</feature>
<feature type="compositionally biased region" description="Polar residues" evidence="1">
    <location>
        <begin position="132"/>
        <end position="156"/>
    </location>
</feature>
<dbReference type="Proteomes" id="UP000298138">
    <property type="component" value="Unassembled WGS sequence"/>
</dbReference>